<comment type="caution">
    <text evidence="1">The sequence shown here is derived from an EMBL/GenBank/DDBJ whole genome shotgun (WGS) entry which is preliminary data.</text>
</comment>
<proteinExistence type="predicted"/>
<dbReference type="EMBL" id="JAGSPD010000003">
    <property type="protein sequence ID" value="MBV7268356.1"/>
    <property type="molecule type" value="Genomic_DNA"/>
</dbReference>
<sequence length="313" mass="34644">MDKLIISGQGFPGANEYLAFAESSSHDQINAIVRAIGDNVIFDGVVDDNGNTSAGWIIYNNEILPFEASETGETVVIIETVTEAAYDTSQTGNFNQILPVWKNRKAKFGDPGDAGVVASFDFGTLNRIRTVKTLDGLLEQATEEILGLNEIATQDETNDNDNDTHVITPKKLNARKATTERRGVVELVTNQEAINGVDDERAVTIAALKAAGYLITRVSQGTIILENQINSNINNSNDWTKNYGFIYPPIGFTIEHLVGVSMSFNFVGFSDYLEDNEEMWMKHQIDGDKVRVIAQVNKNDRNTKINYTAIWQK</sequence>
<evidence type="ECO:0000313" key="1">
    <source>
        <dbReference type="EMBL" id="MBV7268356.1"/>
    </source>
</evidence>
<dbReference type="AlphaFoldDB" id="A0A9X1F750"/>
<gene>
    <name evidence="1" type="ORF">KCG49_04005</name>
</gene>
<reference evidence="1" key="1">
    <citation type="submission" date="2021-04" db="EMBL/GenBank/DDBJ databases">
        <authorList>
            <person name="Pira H."/>
            <person name="Risdian C."/>
            <person name="Wink J."/>
        </authorList>
    </citation>
    <scope>NUCLEOTIDE SEQUENCE</scope>
    <source>
        <strain evidence="1">WHY3</strain>
    </source>
</reference>
<organism evidence="1 2">
    <name type="scientific">Winogradskyella luteola</name>
    <dbReference type="NCBI Taxonomy" id="2828330"/>
    <lineage>
        <taxon>Bacteria</taxon>
        <taxon>Pseudomonadati</taxon>
        <taxon>Bacteroidota</taxon>
        <taxon>Flavobacteriia</taxon>
        <taxon>Flavobacteriales</taxon>
        <taxon>Flavobacteriaceae</taxon>
        <taxon>Winogradskyella</taxon>
    </lineage>
</organism>
<dbReference type="Proteomes" id="UP001138894">
    <property type="component" value="Unassembled WGS sequence"/>
</dbReference>
<protein>
    <submittedName>
        <fullName evidence="1">Uncharacterized protein</fullName>
    </submittedName>
</protein>
<name>A0A9X1F750_9FLAO</name>
<evidence type="ECO:0000313" key="2">
    <source>
        <dbReference type="Proteomes" id="UP001138894"/>
    </source>
</evidence>
<accession>A0A9X1F750</accession>
<keyword evidence="2" id="KW-1185">Reference proteome</keyword>
<dbReference type="RefSeq" id="WP_218544911.1">
    <property type="nucleotide sequence ID" value="NZ_JAGSPD010000003.1"/>
</dbReference>